<protein>
    <recommendedName>
        <fullName evidence="10">Pyridoxal 5'-phosphate synthase subunit PdxT</fullName>
        <ecNumber evidence="10">4.3.3.6</ecNumber>
    </recommendedName>
    <alternativeName>
        <fullName evidence="10">Pdx2</fullName>
    </alternativeName>
    <alternativeName>
        <fullName evidence="10">Pyridoxal 5'-phosphate synthase glutaminase subunit</fullName>
        <ecNumber evidence="10">3.5.1.2</ecNumber>
    </alternativeName>
</protein>
<dbReference type="PROSITE" id="PS01236">
    <property type="entry name" value="PDXT_SNO_1"/>
    <property type="match status" value="1"/>
</dbReference>
<dbReference type="PROSITE" id="PS51273">
    <property type="entry name" value="GATASE_TYPE_1"/>
    <property type="match status" value="1"/>
</dbReference>
<reference evidence="13 14" key="1">
    <citation type="submission" date="2011-12" db="EMBL/GenBank/DDBJ databases">
        <title>The Genome Sequence of Prevotella maculosa OT 289.</title>
        <authorList>
            <consortium name="The Broad Institute Genome Sequencing Platform"/>
            <person name="Earl A."/>
            <person name="Ward D."/>
            <person name="Feldgarden M."/>
            <person name="Gevers D."/>
            <person name="Izard J."/>
            <person name="Blanton J.M."/>
            <person name="Mathney J."/>
            <person name="Tanner A.C."/>
            <person name="Dewhirst F.E."/>
            <person name="Young S.K."/>
            <person name="Zeng Q."/>
            <person name="Gargeya S."/>
            <person name="Fitzgerald M."/>
            <person name="Haas B."/>
            <person name="Abouelleil A."/>
            <person name="Alvarado L."/>
            <person name="Arachchi H.M."/>
            <person name="Berlin A."/>
            <person name="Chapman S.B."/>
            <person name="Gearin G."/>
            <person name="Goldberg J."/>
            <person name="Griggs A."/>
            <person name="Gujja S."/>
            <person name="Hansen M."/>
            <person name="Heiman D."/>
            <person name="Howarth C."/>
            <person name="Larimer J."/>
            <person name="Lui A."/>
            <person name="MacDonald P.J.P."/>
            <person name="McCowen C."/>
            <person name="Montmayeur A."/>
            <person name="Murphy C."/>
            <person name="Neiman D."/>
            <person name="Pearson M."/>
            <person name="Priest M."/>
            <person name="Roberts A."/>
            <person name="Saif S."/>
            <person name="Shea T."/>
            <person name="Sisk P."/>
            <person name="Stolte C."/>
            <person name="Sykes S."/>
            <person name="Wortman J."/>
            <person name="Nusbaum C."/>
            <person name="Birren B."/>
        </authorList>
    </citation>
    <scope>NUCLEOTIDE SEQUENCE [LARGE SCALE GENOMIC DNA]</scope>
    <source>
        <strain evidence="13 14">OT 289</strain>
    </source>
</reference>
<dbReference type="RefSeq" id="WP_008563805.1">
    <property type="nucleotide sequence ID" value="NZ_JH594500.1"/>
</dbReference>
<evidence type="ECO:0000256" key="10">
    <source>
        <dbReference type="HAMAP-Rule" id="MF_01615"/>
    </source>
</evidence>
<dbReference type="PIRSF" id="PIRSF005639">
    <property type="entry name" value="Glut_amidoT_SNO"/>
    <property type="match status" value="1"/>
</dbReference>
<keyword evidence="5 10" id="KW-0456">Lyase</keyword>
<comment type="caution">
    <text evidence="13">The sequence shown here is derived from an EMBL/GenBank/DDBJ whole genome shotgun (WGS) entry which is preliminary data.</text>
</comment>
<name>H1HJ59_9BACT</name>
<dbReference type="AlphaFoldDB" id="H1HJ59"/>
<evidence type="ECO:0000313" key="14">
    <source>
        <dbReference type="Proteomes" id="UP000003167"/>
    </source>
</evidence>
<sequence>MNIAVLALQGAFAEHRQMLQRMGVDSFEVRQASDWCRPKDGLIIPGGESTVQLKLLRDLNLLEPVREAIAGGLPVFGTCAGLILLAKQVEGEAHMRISTMDIVVRRNAYGRQSGSFFVKDRFAGKPIPMPFIRAPYIYKVGDGVEVLAEVGGKIVAAREGSQLVTAFHPELTSDTTVHSYFMQLVKRAL</sequence>
<evidence type="ECO:0000256" key="1">
    <source>
        <dbReference type="ARBA" id="ARBA00008345"/>
    </source>
</evidence>
<dbReference type="GO" id="GO:0042823">
    <property type="term" value="P:pyridoxal phosphate biosynthetic process"/>
    <property type="evidence" value="ECO:0007669"/>
    <property type="project" value="UniProtKB-UniRule"/>
</dbReference>
<dbReference type="InterPro" id="IPR021196">
    <property type="entry name" value="PdxT/SNO_CS"/>
</dbReference>
<dbReference type="GO" id="GO:0006543">
    <property type="term" value="P:L-glutamine catabolic process"/>
    <property type="evidence" value="ECO:0007669"/>
    <property type="project" value="UniProtKB-UniRule"/>
</dbReference>
<feature type="active site" description="Charge relay system" evidence="10 11">
    <location>
        <position position="170"/>
    </location>
</feature>
<evidence type="ECO:0000256" key="9">
    <source>
        <dbReference type="ARBA" id="ARBA00064749"/>
    </source>
</evidence>
<gene>
    <name evidence="10" type="primary">pdxT</name>
    <name evidence="13" type="ORF">HMPREF9944_00203</name>
</gene>
<evidence type="ECO:0000313" key="13">
    <source>
        <dbReference type="EMBL" id="EHO74058.1"/>
    </source>
</evidence>
<evidence type="ECO:0000256" key="11">
    <source>
        <dbReference type="PIRSR" id="PIRSR005639-1"/>
    </source>
</evidence>
<evidence type="ECO:0000256" key="4">
    <source>
        <dbReference type="ARBA" id="ARBA00022962"/>
    </source>
</evidence>
<dbReference type="EC" id="3.5.1.2" evidence="10"/>
<dbReference type="PROSITE" id="PS51130">
    <property type="entry name" value="PDXT_SNO_2"/>
    <property type="match status" value="1"/>
</dbReference>
<dbReference type="EC" id="4.3.3.6" evidence="10"/>
<comment type="subunit">
    <text evidence="9 10">In the presence of PdxS, forms a dodecamer of heterodimers. Only shows activity in the heterodimer.</text>
</comment>
<proteinExistence type="inferred from homology"/>
<dbReference type="InterPro" id="IPR002161">
    <property type="entry name" value="PdxT/SNO"/>
</dbReference>
<dbReference type="FunFam" id="3.40.50.880:FF:000010">
    <property type="entry name" value="uncharacterized protein LOC100176842 isoform X2"/>
    <property type="match status" value="1"/>
</dbReference>
<feature type="active site" description="Charge relay system" evidence="10 11">
    <location>
        <position position="168"/>
    </location>
</feature>
<dbReference type="GO" id="GO:0004359">
    <property type="term" value="F:glutaminase activity"/>
    <property type="evidence" value="ECO:0007669"/>
    <property type="project" value="UniProtKB-UniRule"/>
</dbReference>
<dbReference type="HOGENOM" id="CLU_069674_2_0_10"/>
<dbReference type="HAMAP" id="MF_01615">
    <property type="entry name" value="PdxT"/>
    <property type="match status" value="1"/>
</dbReference>
<evidence type="ECO:0000256" key="6">
    <source>
        <dbReference type="ARBA" id="ARBA00047992"/>
    </source>
</evidence>
<dbReference type="GO" id="GO:0005829">
    <property type="term" value="C:cytosol"/>
    <property type="evidence" value="ECO:0007669"/>
    <property type="project" value="TreeGrafter"/>
</dbReference>
<accession>H1HJ59</accession>
<keyword evidence="3 10" id="KW-0663">Pyridoxal phosphate</keyword>
<dbReference type="Pfam" id="PF01174">
    <property type="entry name" value="SNO"/>
    <property type="match status" value="1"/>
</dbReference>
<feature type="active site" description="Nucleophile" evidence="10 11">
    <location>
        <position position="79"/>
    </location>
</feature>
<dbReference type="InterPro" id="IPR029062">
    <property type="entry name" value="Class_I_gatase-like"/>
</dbReference>
<dbReference type="GO" id="GO:0036381">
    <property type="term" value="F:pyridoxal 5'-phosphate synthase (glutamine hydrolysing) activity"/>
    <property type="evidence" value="ECO:0007669"/>
    <property type="project" value="UniProtKB-UniRule"/>
</dbReference>
<keyword evidence="14" id="KW-1185">Reference proteome</keyword>
<organism evidence="13 14">
    <name type="scientific">Segatella maculosa OT 289</name>
    <dbReference type="NCBI Taxonomy" id="999422"/>
    <lineage>
        <taxon>Bacteria</taxon>
        <taxon>Pseudomonadati</taxon>
        <taxon>Bacteroidota</taxon>
        <taxon>Bacteroidia</taxon>
        <taxon>Bacteroidales</taxon>
        <taxon>Prevotellaceae</taxon>
        <taxon>Segatella</taxon>
    </lineage>
</organism>
<comment type="pathway">
    <text evidence="10">Cofactor biosynthesis; pyridoxal 5'-phosphate biosynthesis.</text>
</comment>
<dbReference type="SUPFAM" id="SSF52317">
    <property type="entry name" value="Class I glutamine amidotransferase-like"/>
    <property type="match status" value="1"/>
</dbReference>
<evidence type="ECO:0000256" key="8">
    <source>
        <dbReference type="ARBA" id="ARBA00054599"/>
    </source>
</evidence>
<feature type="binding site" evidence="10 12">
    <location>
        <begin position="132"/>
        <end position="133"/>
    </location>
    <ligand>
        <name>L-glutamine</name>
        <dbReference type="ChEBI" id="CHEBI:58359"/>
    </ligand>
</feature>
<dbReference type="PATRIC" id="fig|999422.3.peg.193"/>
<evidence type="ECO:0000256" key="7">
    <source>
        <dbReference type="ARBA" id="ARBA00049534"/>
    </source>
</evidence>
<dbReference type="NCBIfam" id="TIGR03800">
    <property type="entry name" value="PLP_synth_Pdx2"/>
    <property type="match status" value="1"/>
</dbReference>
<evidence type="ECO:0000256" key="12">
    <source>
        <dbReference type="PIRSR" id="PIRSR005639-2"/>
    </source>
</evidence>
<dbReference type="GO" id="GO:0008614">
    <property type="term" value="P:pyridoxine metabolic process"/>
    <property type="evidence" value="ECO:0007669"/>
    <property type="project" value="TreeGrafter"/>
</dbReference>
<comment type="catalytic activity">
    <reaction evidence="7 10">
        <text>L-glutamine + H2O = L-glutamate + NH4(+)</text>
        <dbReference type="Rhea" id="RHEA:15889"/>
        <dbReference type="ChEBI" id="CHEBI:15377"/>
        <dbReference type="ChEBI" id="CHEBI:28938"/>
        <dbReference type="ChEBI" id="CHEBI:29985"/>
        <dbReference type="ChEBI" id="CHEBI:58359"/>
        <dbReference type="EC" id="3.5.1.2"/>
    </reaction>
</comment>
<dbReference type="OrthoDB" id="9810320at2"/>
<dbReference type="Gene3D" id="3.40.50.880">
    <property type="match status" value="1"/>
</dbReference>
<comment type="catalytic activity">
    <reaction evidence="6 10">
        <text>aldehydo-D-ribose 5-phosphate + D-glyceraldehyde 3-phosphate + L-glutamine = pyridoxal 5'-phosphate + L-glutamate + phosphate + 3 H2O + H(+)</text>
        <dbReference type="Rhea" id="RHEA:31507"/>
        <dbReference type="ChEBI" id="CHEBI:15377"/>
        <dbReference type="ChEBI" id="CHEBI:15378"/>
        <dbReference type="ChEBI" id="CHEBI:29985"/>
        <dbReference type="ChEBI" id="CHEBI:43474"/>
        <dbReference type="ChEBI" id="CHEBI:58273"/>
        <dbReference type="ChEBI" id="CHEBI:58359"/>
        <dbReference type="ChEBI" id="CHEBI:59776"/>
        <dbReference type="ChEBI" id="CHEBI:597326"/>
        <dbReference type="EC" id="4.3.3.6"/>
    </reaction>
</comment>
<dbReference type="GO" id="GO:1903600">
    <property type="term" value="C:glutaminase complex"/>
    <property type="evidence" value="ECO:0007669"/>
    <property type="project" value="TreeGrafter"/>
</dbReference>
<keyword evidence="4 10" id="KW-0315">Glutamine amidotransferase</keyword>
<dbReference type="Proteomes" id="UP000003167">
    <property type="component" value="Unassembled WGS sequence"/>
</dbReference>
<feature type="binding site" evidence="10 12">
    <location>
        <position position="106"/>
    </location>
    <ligand>
        <name>L-glutamine</name>
        <dbReference type="ChEBI" id="CHEBI:58359"/>
    </ligand>
</feature>
<comment type="function">
    <text evidence="8 10">Catalyzes the hydrolysis of glutamine to glutamate and ammonia as part of the biosynthesis of pyridoxal 5'-phosphate. The resulting ammonia molecule is channeled to the active site of PdxS.</text>
</comment>
<evidence type="ECO:0000256" key="5">
    <source>
        <dbReference type="ARBA" id="ARBA00023239"/>
    </source>
</evidence>
<keyword evidence="2 10" id="KW-0378">Hydrolase</keyword>
<dbReference type="PANTHER" id="PTHR31559">
    <property type="entry name" value="PYRIDOXAL 5'-PHOSPHATE SYNTHASE SUBUNIT SNO"/>
    <property type="match status" value="1"/>
</dbReference>
<evidence type="ECO:0000256" key="3">
    <source>
        <dbReference type="ARBA" id="ARBA00022898"/>
    </source>
</evidence>
<dbReference type="UniPathway" id="UPA00245"/>
<comment type="similarity">
    <text evidence="1 10">Belongs to the glutaminase PdxT/SNO family.</text>
</comment>
<feature type="binding site" evidence="10 12">
    <location>
        <begin position="47"/>
        <end position="49"/>
    </location>
    <ligand>
        <name>L-glutamine</name>
        <dbReference type="ChEBI" id="CHEBI:58359"/>
    </ligand>
</feature>
<dbReference type="STRING" id="999422.HMPREF9944_00203"/>
<dbReference type="EMBL" id="AGEK01000012">
    <property type="protein sequence ID" value="EHO74058.1"/>
    <property type="molecule type" value="Genomic_DNA"/>
</dbReference>
<dbReference type="PANTHER" id="PTHR31559:SF0">
    <property type="entry name" value="PYRIDOXAL 5'-PHOSPHATE SYNTHASE SUBUNIT SNO1-RELATED"/>
    <property type="match status" value="1"/>
</dbReference>
<evidence type="ECO:0000256" key="2">
    <source>
        <dbReference type="ARBA" id="ARBA00022801"/>
    </source>
</evidence>
<dbReference type="CDD" id="cd01749">
    <property type="entry name" value="GATase1_PB"/>
    <property type="match status" value="1"/>
</dbReference>